<feature type="non-terminal residue" evidence="4">
    <location>
        <position position="193"/>
    </location>
</feature>
<dbReference type="Pfam" id="PF02210">
    <property type="entry name" value="Laminin_G_2"/>
    <property type="match status" value="1"/>
</dbReference>
<dbReference type="InterPro" id="IPR013320">
    <property type="entry name" value="ConA-like_dom_sf"/>
</dbReference>
<dbReference type="AlphaFoldDB" id="A0A8N5HYN5"/>
<evidence type="ECO:0000256" key="1">
    <source>
        <dbReference type="PROSITE-ProRule" id="PRU00122"/>
    </source>
</evidence>
<name>A0A8N5HYN5_GEOFO</name>
<gene>
    <name evidence="4" type="primary">LOC115949219</name>
</gene>
<dbReference type="PANTHER" id="PTHR15036:SF85">
    <property type="entry name" value="SP2353, ISOFORM A"/>
    <property type="match status" value="1"/>
</dbReference>
<protein>
    <submittedName>
        <fullName evidence="4">Neurexin-2-like</fullName>
    </submittedName>
</protein>
<accession>A0A8N5HYN5</accession>
<comment type="caution">
    <text evidence="1">Lacks conserved residue(s) required for the propagation of feature annotation.</text>
</comment>
<evidence type="ECO:0000313" key="3">
    <source>
        <dbReference type="Proteomes" id="UP000504602"/>
    </source>
</evidence>
<reference evidence="4" key="1">
    <citation type="submission" date="2025-08" db="UniProtKB">
        <authorList>
            <consortium name="RefSeq"/>
        </authorList>
    </citation>
    <scope>IDENTIFICATION</scope>
</reference>
<dbReference type="GO" id="GO:0016020">
    <property type="term" value="C:membrane"/>
    <property type="evidence" value="ECO:0007669"/>
    <property type="project" value="UniProtKB-SubCell"/>
</dbReference>
<dbReference type="PROSITE" id="PS50025">
    <property type="entry name" value="LAM_G_DOMAIN"/>
    <property type="match status" value="1"/>
</dbReference>
<dbReference type="GeneID" id="115949219"/>
<evidence type="ECO:0000259" key="2">
    <source>
        <dbReference type="PROSITE" id="PS50025"/>
    </source>
</evidence>
<keyword evidence="3" id="KW-1185">Reference proteome</keyword>
<dbReference type="InterPro" id="IPR001791">
    <property type="entry name" value="Laminin_G"/>
</dbReference>
<dbReference type="OrthoDB" id="6275838at2759"/>
<dbReference type="Gene3D" id="2.60.120.200">
    <property type="match status" value="2"/>
</dbReference>
<organism evidence="3 4">
    <name type="scientific">Geospiza fortis</name>
    <name type="common">Medium ground-finch</name>
    <dbReference type="NCBI Taxonomy" id="48883"/>
    <lineage>
        <taxon>Eukaryota</taxon>
        <taxon>Metazoa</taxon>
        <taxon>Chordata</taxon>
        <taxon>Craniata</taxon>
        <taxon>Vertebrata</taxon>
        <taxon>Euteleostomi</taxon>
        <taxon>Archelosauria</taxon>
        <taxon>Archosauria</taxon>
        <taxon>Dinosauria</taxon>
        <taxon>Saurischia</taxon>
        <taxon>Theropoda</taxon>
        <taxon>Coelurosauria</taxon>
        <taxon>Aves</taxon>
        <taxon>Neognathae</taxon>
        <taxon>Neoaves</taxon>
        <taxon>Telluraves</taxon>
        <taxon>Australaves</taxon>
        <taxon>Passeriformes</taxon>
        <taxon>Thraupidae</taxon>
        <taxon>Geospiza</taxon>
    </lineage>
</organism>
<dbReference type="CDD" id="cd00110">
    <property type="entry name" value="LamG"/>
    <property type="match status" value="1"/>
</dbReference>
<dbReference type="PANTHER" id="PTHR15036">
    <property type="entry name" value="PIKACHURIN-LIKE PROTEIN"/>
    <property type="match status" value="1"/>
</dbReference>
<feature type="domain" description="Laminin G" evidence="2">
    <location>
        <begin position="33"/>
        <end position="193"/>
    </location>
</feature>
<sequence length="193" mass="20740">MGAAGLRLRASARKVTDGEWCHVDVQRDGRKEAAVLSYDGSMYLKVQVPGEQTEAEDVSLRFMSPRAFGLVLATTSRHSADTLRLELDGGRMKLTLNLGKGPETLFAGQRLDDNEWHSVRVARRGRSLQLAVDNVTVEGDTAGTGRGDLGSGSWGHRGARVRGDVFKTTAPDGLILFNGGSGSDFLVVELVKG</sequence>
<dbReference type="InterPro" id="IPR050372">
    <property type="entry name" value="Neurexin-related_CASP"/>
</dbReference>
<dbReference type="SMART" id="SM00282">
    <property type="entry name" value="LamG"/>
    <property type="match status" value="1"/>
</dbReference>
<dbReference type="RefSeq" id="XP_030921577.1">
    <property type="nucleotide sequence ID" value="XM_031065717.1"/>
</dbReference>
<evidence type="ECO:0000313" key="4">
    <source>
        <dbReference type="RefSeq" id="XP_030921577.1"/>
    </source>
</evidence>
<dbReference type="SUPFAM" id="SSF49899">
    <property type="entry name" value="Concanavalin A-like lectins/glucanases"/>
    <property type="match status" value="1"/>
</dbReference>
<dbReference type="Proteomes" id="UP000504602">
    <property type="component" value="Unplaced"/>
</dbReference>
<proteinExistence type="predicted"/>